<keyword evidence="3" id="KW-1185">Reference proteome</keyword>
<feature type="compositionally biased region" description="Basic and acidic residues" evidence="1">
    <location>
        <begin position="134"/>
        <end position="146"/>
    </location>
</feature>
<comment type="caution">
    <text evidence="2">The sequence shown here is derived from an EMBL/GenBank/DDBJ whole genome shotgun (WGS) entry which is preliminary data.</text>
</comment>
<name>A0A2Z6RZL8_9GLOM</name>
<evidence type="ECO:0000256" key="1">
    <source>
        <dbReference type="SAM" id="MobiDB-lite"/>
    </source>
</evidence>
<evidence type="ECO:0000313" key="2">
    <source>
        <dbReference type="EMBL" id="GBC01952.1"/>
    </source>
</evidence>
<evidence type="ECO:0008006" key="4">
    <source>
        <dbReference type="Google" id="ProtNLM"/>
    </source>
</evidence>
<dbReference type="EMBL" id="BEXD01003779">
    <property type="protein sequence ID" value="GBC01952.1"/>
    <property type="molecule type" value="Genomic_DNA"/>
</dbReference>
<gene>
    <name evidence="2" type="ORF">RclHR1_00440018</name>
</gene>
<organism evidence="2 3">
    <name type="scientific">Rhizophagus clarus</name>
    <dbReference type="NCBI Taxonomy" id="94130"/>
    <lineage>
        <taxon>Eukaryota</taxon>
        <taxon>Fungi</taxon>
        <taxon>Fungi incertae sedis</taxon>
        <taxon>Mucoromycota</taxon>
        <taxon>Glomeromycotina</taxon>
        <taxon>Glomeromycetes</taxon>
        <taxon>Glomerales</taxon>
        <taxon>Glomeraceae</taxon>
        <taxon>Rhizophagus</taxon>
    </lineage>
</organism>
<sequence length="661" mass="76087">MIPPCPCCGKNDFKKFRDRTNYLNRKHKCKPRNIQEDRINEPVSVTKSDVVLFSSQKETTQLSIENLANWLANPEIKNNPSIISKKIPKTDAEWFDLMGRKAERKSSSKLQKKAEISHQSEEDPEAESGPATQAHRDVEQQDMISKESAQEDIIFKECPVGRDPERPHRNHSLMSKWVGKILHPDNNPTYTFIQPIAKPEEYKKMPFIPQIIGLIWHKITEVLQIELQRKDQIKSAIVALCMYSYIKKSPDGSQTLTITEKHHRGEMRVILSEGDINKHITKSVDEIDKHIEETLQRGSYIPTSEKLANKKSTINPDNQGLIDPEMHRPSEKCLQGALGCYFADKAGKTDHLERRIFRQKIEEMNPDIAINVWRWNEELATPKPIIASKNFRRKQVIRLLALTDIIKSEDSKYGQKNHFLWIKNPSRLIYGDTAHKEKKYLCDGCFQSWPSEKSLELHLEWYPELHENAPQRVAISVKGVNDFEEFKNYGRMINAPCVIIADFETDNKKSGLIYGGKTRLISEQLTKAIDQAVSKADKKTPITVVFHNFWSYDSHLVCKSVGRSVNANQIKVIAETFERYKSMKVGQLKYIDSQQFMNNSLANLTKNLGGNYPITSQHSKDFTPGQISLATRKGIYPYELSILRIDSWRPSFHLFMNSILP</sequence>
<evidence type="ECO:0000313" key="3">
    <source>
        <dbReference type="Proteomes" id="UP000247702"/>
    </source>
</evidence>
<dbReference type="PANTHER" id="PTHR31511:SF12">
    <property type="entry name" value="RHO TERMINATION FACTOR N-TERMINAL DOMAIN-CONTAINING PROTEIN"/>
    <property type="match status" value="1"/>
</dbReference>
<feature type="compositionally biased region" description="Basic and acidic residues" evidence="1">
    <location>
        <begin position="102"/>
        <end position="121"/>
    </location>
</feature>
<feature type="region of interest" description="Disordered" evidence="1">
    <location>
        <begin position="102"/>
        <end position="146"/>
    </location>
</feature>
<accession>A0A2Z6RZL8</accession>
<reference evidence="2 3" key="1">
    <citation type="submission" date="2017-11" db="EMBL/GenBank/DDBJ databases">
        <title>The genome of Rhizophagus clarus HR1 reveals common genetic basis of auxotrophy among arbuscular mycorrhizal fungi.</title>
        <authorList>
            <person name="Kobayashi Y."/>
        </authorList>
    </citation>
    <scope>NUCLEOTIDE SEQUENCE [LARGE SCALE GENOMIC DNA]</scope>
    <source>
        <strain evidence="2 3">HR1</strain>
    </source>
</reference>
<dbReference type="AlphaFoldDB" id="A0A2Z6RZL8"/>
<protein>
    <recommendedName>
        <fullName evidence="4">C2H2-type domain-containing protein</fullName>
    </recommendedName>
</protein>
<dbReference type="PANTHER" id="PTHR31511">
    <property type="entry name" value="PROTEIN CBG23764"/>
    <property type="match status" value="1"/>
</dbReference>
<dbReference type="Proteomes" id="UP000247702">
    <property type="component" value="Unassembled WGS sequence"/>
</dbReference>
<proteinExistence type="predicted"/>